<evidence type="ECO:0000313" key="7">
    <source>
        <dbReference type="Proteomes" id="UP001314903"/>
    </source>
</evidence>
<dbReference type="CDD" id="cd00156">
    <property type="entry name" value="REC"/>
    <property type="match status" value="1"/>
</dbReference>
<dbReference type="PROSITE" id="PS50110">
    <property type="entry name" value="RESPONSE_REGULATORY"/>
    <property type="match status" value="1"/>
</dbReference>
<feature type="domain" description="Response regulatory" evidence="5">
    <location>
        <begin position="6"/>
        <end position="120"/>
    </location>
</feature>
<protein>
    <recommendedName>
        <fullName evidence="1">Stage 0 sporulation protein A homolog</fullName>
    </recommendedName>
</protein>
<dbReference type="PANTHER" id="PTHR44591:SF3">
    <property type="entry name" value="RESPONSE REGULATORY DOMAIN-CONTAINING PROTEIN"/>
    <property type="match status" value="1"/>
</dbReference>
<sequence length="124" mass="14323">MREQYRILIVDDNKDYIEVLEMIFQTLGYESMAVDDGEKGLEALKNKKFDLIISDYLMDKMSGIELLEKIKDKFSDLKFLMISGNDNKGIQNEAIEKGADGYFVKGSDPQLLINKIEDFKKIKK</sequence>
<dbReference type="Proteomes" id="UP001314903">
    <property type="component" value="Unassembled WGS sequence"/>
</dbReference>
<dbReference type="SUPFAM" id="SSF52172">
    <property type="entry name" value="CheY-like"/>
    <property type="match status" value="1"/>
</dbReference>
<proteinExistence type="predicted"/>
<keyword evidence="2 4" id="KW-0597">Phosphoprotein</keyword>
<reference evidence="6 7" key="1">
    <citation type="submission" date="2021-03" db="EMBL/GenBank/DDBJ databases">
        <title>Genomic Encyclopedia of Type Strains, Phase IV (KMG-IV): sequencing the most valuable type-strain genomes for metagenomic binning, comparative biology and taxonomic classification.</title>
        <authorList>
            <person name="Goeker M."/>
        </authorList>
    </citation>
    <scope>NUCLEOTIDE SEQUENCE [LARGE SCALE GENOMIC DNA]</scope>
    <source>
        <strain evidence="6 7">DSM 27512</strain>
    </source>
</reference>
<dbReference type="InterPro" id="IPR011006">
    <property type="entry name" value="CheY-like_superfamily"/>
</dbReference>
<dbReference type="InterPro" id="IPR001789">
    <property type="entry name" value="Sig_transdc_resp-reg_receiver"/>
</dbReference>
<evidence type="ECO:0000256" key="2">
    <source>
        <dbReference type="ARBA" id="ARBA00022553"/>
    </source>
</evidence>
<feature type="modified residue" description="4-aspartylphosphate" evidence="4">
    <location>
        <position position="55"/>
    </location>
</feature>
<dbReference type="PANTHER" id="PTHR44591">
    <property type="entry name" value="STRESS RESPONSE REGULATOR PROTEIN 1"/>
    <property type="match status" value="1"/>
</dbReference>
<dbReference type="InterPro" id="IPR050595">
    <property type="entry name" value="Bact_response_regulator"/>
</dbReference>
<keyword evidence="7" id="KW-1185">Reference proteome</keyword>
<evidence type="ECO:0000256" key="3">
    <source>
        <dbReference type="ARBA" id="ARBA00024867"/>
    </source>
</evidence>
<comment type="caution">
    <text evidence="6">The sequence shown here is derived from an EMBL/GenBank/DDBJ whole genome shotgun (WGS) entry which is preliminary data.</text>
</comment>
<evidence type="ECO:0000256" key="1">
    <source>
        <dbReference type="ARBA" id="ARBA00018672"/>
    </source>
</evidence>
<dbReference type="EMBL" id="JAGGLI010000012">
    <property type="protein sequence ID" value="MBP2027498.1"/>
    <property type="molecule type" value="Genomic_DNA"/>
</dbReference>
<name>A0ABS4KI89_9FIRM</name>
<organism evidence="6 7">
    <name type="scientific">Acetoanaerobium pronyense</name>
    <dbReference type="NCBI Taxonomy" id="1482736"/>
    <lineage>
        <taxon>Bacteria</taxon>
        <taxon>Bacillati</taxon>
        <taxon>Bacillota</taxon>
        <taxon>Clostridia</taxon>
        <taxon>Peptostreptococcales</taxon>
        <taxon>Filifactoraceae</taxon>
        <taxon>Acetoanaerobium</taxon>
    </lineage>
</organism>
<dbReference type="Pfam" id="PF00072">
    <property type="entry name" value="Response_reg"/>
    <property type="match status" value="1"/>
</dbReference>
<dbReference type="Gene3D" id="3.40.50.2300">
    <property type="match status" value="1"/>
</dbReference>
<evidence type="ECO:0000256" key="4">
    <source>
        <dbReference type="PROSITE-ProRule" id="PRU00169"/>
    </source>
</evidence>
<accession>A0ABS4KI89</accession>
<dbReference type="RefSeq" id="WP_209660563.1">
    <property type="nucleotide sequence ID" value="NZ_JAGGLI010000012.1"/>
</dbReference>
<gene>
    <name evidence="6" type="ORF">J2Z35_001295</name>
</gene>
<dbReference type="SMART" id="SM00448">
    <property type="entry name" value="REC"/>
    <property type="match status" value="1"/>
</dbReference>
<comment type="function">
    <text evidence="3">May play the central regulatory role in sporulation. It may be an element of the effector pathway responsible for the activation of sporulation genes in response to nutritional stress. Spo0A may act in concert with spo0H (a sigma factor) to control the expression of some genes that are critical to the sporulation process.</text>
</comment>
<evidence type="ECO:0000259" key="5">
    <source>
        <dbReference type="PROSITE" id="PS50110"/>
    </source>
</evidence>
<evidence type="ECO:0000313" key="6">
    <source>
        <dbReference type="EMBL" id="MBP2027498.1"/>
    </source>
</evidence>